<dbReference type="OrthoDB" id="406838at2759"/>
<dbReference type="InterPro" id="IPR006026">
    <property type="entry name" value="Peptidase_Metallo"/>
</dbReference>
<dbReference type="SUPFAM" id="SSF55486">
    <property type="entry name" value="Metalloproteases ('zincins'), catalytic domain"/>
    <property type="match status" value="1"/>
</dbReference>
<evidence type="ECO:0000256" key="3">
    <source>
        <dbReference type="ARBA" id="ARBA00022801"/>
    </source>
</evidence>
<feature type="binding site" evidence="5">
    <location>
        <position position="167"/>
    </location>
    <ligand>
        <name>Zn(2+)</name>
        <dbReference type="ChEBI" id="CHEBI:29105"/>
        <label>1</label>
    </ligand>
</feature>
<keyword evidence="3" id="KW-0378">Hydrolase</keyword>
<keyword evidence="1" id="KW-0645">Protease</keyword>
<evidence type="ECO:0000313" key="9">
    <source>
        <dbReference type="Proteomes" id="UP000323000"/>
    </source>
</evidence>
<keyword evidence="9" id="KW-1185">Reference proteome</keyword>
<dbReference type="AlphaFoldDB" id="A0A5C7HQ59"/>
<name>A0A5C7HQ59_9ROSI</name>
<comment type="cofactor">
    <cofactor evidence="5">
        <name>Ca(2+)</name>
        <dbReference type="ChEBI" id="CHEBI:29108"/>
    </cofactor>
    <text evidence="5">Can bind about 5 Ca(2+) ions per subunit.</text>
</comment>
<evidence type="ECO:0000256" key="1">
    <source>
        <dbReference type="ARBA" id="ARBA00022670"/>
    </source>
</evidence>
<sequence>MMTEMNCWSLLLRLTSSISMSTPLEFLDRKTLSKIAMPRCGNADIVNGTNYMKSGEKSHHHHHGSGSPYHTVAHFSFFPRRQRWPSSLTYLTYSFLPGTRGEAMEPVAKAFRTWQGNTHFTFSRVADSTNAYIKIGFGSRDHGDGFPFDRPGQTIAHAFAPTDGRFHYDADEQWAAGASVQPPVRILSTWKLLHCMKLVTFLDSDIAKCKELSCFLPSGLG</sequence>
<feature type="chain" id="PRO_5022878204" description="Peptidase metallopeptidase domain-containing protein" evidence="6">
    <location>
        <begin position="18"/>
        <end position="221"/>
    </location>
</feature>
<feature type="binding site" evidence="5">
    <location>
        <position position="144"/>
    </location>
    <ligand>
        <name>Zn(2+)</name>
        <dbReference type="ChEBI" id="CHEBI:29105"/>
        <label>1</label>
    </ligand>
</feature>
<feature type="signal peptide" evidence="6">
    <location>
        <begin position="1"/>
        <end position="17"/>
    </location>
</feature>
<dbReference type="Proteomes" id="UP000323000">
    <property type="component" value="Chromosome 7"/>
</dbReference>
<dbReference type="SMART" id="SM00235">
    <property type="entry name" value="ZnMc"/>
    <property type="match status" value="1"/>
</dbReference>
<feature type="binding site" evidence="5">
    <location>
        <position position="172"/>
    </location>
    <ligand>
        <name>Ca(2+)</name>
        <dbReference type="ChEBI" id="CHEBI:29108"/>
        <label>3</label>
    </ligand>
</feature>
<dbReference type="GO" id="GO:0031012">
    <property type="term" value="C:extracellular matrix"/>
    <property type="evidence" value="ECO:0007669"/>
    <property type="project" value="InterPro"/>
</dbReference>
<feature type="domain" description="Peptidase metallopeptidase" evidence="7">
    <location>
        <begin position="80"/>
        <end position="208"/>
    </location>
</feature>
<reference evidence="9" key="1">
    <citation type="journal article" date="2019" name="Gigascience">
        <title>De novo genome assembly of the endangered Acer yangbiense, a plant species with extremely small populations endemic to Yunnan Province, China.</title>
        <authorList>
            <person name="Yang J."/>
            <person name="Wariss H.M."/>
            <person name="Tao L."/>
            <person name="Zhang R."/>
            <person name="Yun Q."/>
            <person name="Hollingsworth P."/>
            <person name="Dao Z."/>
            <person name="Luo G."/>
            <person name="Guo H."/>
            <person name="Ma Y."/>
            <person name="Sun W."/>
        </authorList>
    </citation>
    <scope>NUCLEOTIDE SEQUENCE [LARGE SCALE GENOMIC DNA]</scope>
    <source>
        <strain evidence="9">cv. Malutang</strain>
    </source>
</reference>
<dbReference type="PANTHER" id="PTHR10201:SF213">
    <property type="entry name" value="METALLOENDOPROTEINASE 2-MMP-LIKE"/>
    <property type="match status" value="1"/>
</dbReference>
<feature type="binding site" evidence="5">
    <location>
        <position position="169"/>
    </location>
    <ligand>
        <name>Ca(2+)</name>
        <dbReference type="ChEBI" id="CHEBI:29108"/>
        <label>3</label>
    </ligand>
</feature>
<comment type="cofactor">
    <cofactor evidence="5">
        <name>Zn(2+)</name>
        <dbReference type="ChEBI" id="CHEBI:29105"/>
    </cofactor>
    <text evidence="5">Binds 2 Zn(2+) ions per subunit.</text>
</comment>
<feature type="binding site" evidence="5">
    <location>
        <position position="172"/>
    </location>
    <ligand>
        <name>Ca(2+)</name>
        <dbReference type="ChEBI" id="CHEBI:29108"/>
        <label>1</label>
    </ligand>
</feature>
<dbReference type="EMBL" id="VAHF01000007">
    <property type="protein sequence ID" value="TXG59171.1"/>
    <property type="molecule type" value="Genomic_DNA"/>
</dbReference>
<proteinExistence type="predicted"/>
<dbReference type="GO" id="GO:0030574">
    <property type="term" value="P:collagen catabolic process"/>
    <property type="evidence" value="ECO:0007669"/>
    <property type="project" value="TreeGrafter"/>
</dbReference>
<accession>A0A5C7HQ59</accession>
<evidence type="ECO:0000313" key="8">
    <source>
        <dbReference type="EMBL" id="TXG59171.1"/>
    </source>
</evidence>
<keyword evidence="5" id="KW-0106">Calcium</keyword>
<comment type="caution">
    <text evidence="8">The sequence shown here is derived from an EMBL/GenBank/DDBJ whole genome shotgun (WGS) entry which is preliminary data.</text>
</comment>
<evidence type="ECO:0000259" key="7">
    <source>
        <dbReference type="SMART" id="SM00235"/>
    </source>
</evidence>
<organism evidence="8 9">
    <name type="scientific">Acer yangbiense</name>
    <dbReference type="NCBI Taxonomy" id="1000413"/>
    <lineage>
        <taxon>Eukaryota</taxon>
        <taxon>Viridiplantae</taxon>
        <taxon>Streptophyta</taxon>
        <taxon>Embryophyta</taxon>
        <taxon>Tracheophyta</taxon>
        <taxon>Spermatophyta</taxon>
        <taxon>Magnoliopsida</taxon>
        <taxon>eudicotyledons</taxon>
        <taxon>Gunneridae</taxon>
        <taxon>Pentapetalae</taxon>
        <taxon>rosids</taxon>
        <taxon>malvids</taxon>
        <taxon>Sapindales</taxon>
        <taxon>Sapindaceae</taxon>
        <taxon>Hippocastanoideae</taxon>
        <taxon>Acereae</taxon>
        <taxon>Acer</taxon>
    </lineage>
</organism>
<feature type="binding site" evidence="5">
    <location>
        <position position="142"/>
    </location>
    <ligand>
        <name>Zn(2+)</name>
        <dbReference type="ChEBI" id="CHEBI:29105"/>
        <label>1</label>
    </ligand>
</feature>
<protein>
    <recommendedName>
        <fullName evidence="7">Peptidase metallopeptidase domain-containing protein</fullName>
    </recommendedName>
</protein>
<dbReference type="Pfam" id="PF00413">
    <property type="entry name" value="Peptidase_M10"/>
    <property type="match status" value="1"/>
</dbReference>
<evidence type="ECO:0000256" key="5">
    <source>
        <dbReference type="PIRSR" id="PIRSR621190-2"/>
    </source>
</evidence>
<keyword evidence="4 5" id="KW-0862">Zinc</keyword>
<keyword evidence="6" id="KW-0732">Signal</keyword>
<keyword evidence="2 5" id="KW-0479">Metal-binding</keyword>
<dbReference type="PRINTS" id="PR00138">
    <property type="entry name" value="MATRIXIN"/>
</dbReference>
<dbReference type="GO" id="GO:0008270">
    <property type="term" value="F:zinc ion binding"/>
    <property type="evidence" value="ECO:0007669"/>
    <property type="project" value="InterPro"/>
</dbReference>
<feature type="binding site" evidence="5">
    <location>
        <position position="149"/>
    </location>
    <ligand>
        <name>Ca(2+)</name>
        <dbReference type="ChEBI" id="CHEBI:29108"/>
        <label>3</label>
    </ligand>
</feature>
<dbReference type="InterPro" id="IPR024079">
    <property type="entry name" value="MetalloPept_cat_dom_sf"/>
</dbReference>
<dbReference type="InterPro" id="IPR001818">
    <property type="entry name" value="Pept_M10_metallopeptidase"/>
</dbReference>
<dbReference type="PANTHER" id="PTHR10201">
    <property type="entry name" value="MATRIX METALLOPROTEINASE"/>
    <property type="match status" value="1"/>
</dbReference>
<dbReference type="GO" id="GO:0006508">
    <property type="term" value="P:proteolysis"/>
    <property type="evidence" value="ECO:0007669"/>
    <property type="project" value="UniProtKB-KW"/>
</dbReference>
<evidence type="ECO:0000256" key="2">
    <source>
        <dbReference type="ARBA" id="ARBA00022723"/>
    </source>
</evidence>
<dbReference type="GO" id="GO:0030198">
    <property type="term" value="P:extracellular matrix organization"/>
    <property type="evidence" value="ECO:0007669"/>
    <property type="project" value="TreeGrafter"/>
</dbReference>
<dbReference type="Gene3D" id="3.40.390.10">
    <property type="entry name" value="Collagenase (Catalytic Domain)"/>
    <property type="match status" value="1"/>
</dbReference>
<gene>
    <name evidence="8" type="ORF">EZV62_017000</name>
</gene>
<evidence type="ECO:0000256" key="4">
    <source>
        <dbReference type="ARBA" id="ARBA00022833"/>
    </source>
</evidence>
<dbReference type="GO" id="GO:0004222">
    <property type="term" value="F:metalloendopeptidase activity"/>
    <property type="evidence" value="ECO:0007669"/>
    <property type="project" value="InterPro"/>
</dbReference>
<feature type="binding site" evidence="5">
    <location>
        <position position="157"/>
    </location>
    <ligand>
        <name>Zn(2+)</name>
        <dbReference type="ChEBI" id="CHEBI:29105"/>
        <label>1</label>
    </ligand>
</feature>
<evidence type="ECO:0000256" key="6">
    <source>
        <dbReference type="SAM" id="SignalP"/>
    </source>
</evidence>
<dbReference type="InterPro" id="IPR021190">
    <property type="entry name" value="Pept_M10A"/>
</dbReference>